<dbReference type="Proteomes" id="UP001374535">
    <property type="component" value="Chromosome 11"/>
</dbReference>
<evidence type="ECO:0000256" key="5">
    <source>
        <dbReference type="ARBA" id="ARBA00022692"/>
    </source>
</evidence>
<accession>A0AAQ3REL0</accession>
<feature type="transmembrane region" description="Helical" evidence="8">
    <location>
        <begin position="33"/>
        <end position="55"/>
    </location>
</feature>
<dbReference type="EMBL" id="CP144690">
    <property type="protein sequence ID" value="WVY90103.1"/>
    <property type="molecule type" value="Genomic_DNA"/>
</dbReference>
<dbReference type="NCBIfam" id="TIGR01569">
    <property type="entry name" value="A_tha_TIGR01569"/>
    <property type="match status" value="1"/>
</dbReference>
<comment type="similarity">
    <text evidence="2 8">Belongs to the Casparian strip membrane proteins (CASP) family.</text>
</comment>
<dbReference type="InterPro" id="IPR006459">
    <property type="entry name" value="CASP/CASPL"/>
</dbReference>
<feature type="transmembrane region" description="Helical" evidence="8">
    <location>
        <begin position="148"/>
        <end position="167"/>
    </location>
</feature>
<dbReference type="GO" id="GO:0005886">
    <property type="term" value="C:plasma membrane"/>
    <property type="evidence" value="ECO:0007669"/>
    <property type="project" value="UniProtKB-SubCell"/>
</dbReference>
<organism evidence="10 11">
    <name type="scientific">Vigna mungo</name>
    <name type="common">Black gram</name>
    <name type="synonym">Phaseolus mungo</name>
    <dbReference type="NCBI Taxonomy" id="3915"/>
    <lineage>
        <taxon>Eukaryota</taxon>
        <taxon>Viridiplantae</taxon>
        <taxon>Streptophyta</taxon>
        <taxon>Embryophyta</taxon>
        <taxon>Tracheophyta</taxon>
        <taxon>Spermatophyta</taxon>
        <taxon>Magnoliopsida</taxon>
        <taxon>eudicotyledons</taxon>
        <taxon>Gunneridae</taxon>
        <taxon>Pentapetalae</taxon>
        <taxon>rosids</taxon>
        <taxon>fabids</taxon>
        <taxon>Fabales</taxon>
        <taxon>Fabaceae</taxon>
        <taxon>Papilionoideae</taxon>
        <taxon>50 kb inversion clade</taxon>
        <taxon>NPAAA clade</taxon>
        <taxon>indigoferoid/millettioid clade</taxon>
        <taxon>Phaseoleae</taxon>
        <taxon>Vigna</taxon>
    </lineage>
</organism>
<feature type="domain" description="Casparian strip membrane protein" evidence="9">
    <location>
        <begin position="105"/>
        <end position="203"/>
    </location>
</feature>
<dbReference type="AlphaFoldDB" id="A0AAQ3REL0"/>
<comment type="subcellular location">
    <subcellularLocation>
        <location evidence="1 8">Cell membrane</location>
        <topology evidence="1 8">Multi-pass membrane protein</topology>
    </subcellularLocation>
</comment>
<feature type="transmembrane region" description="Helical" evidence="8">
    <location>
        <begin position="105"/>
        <end position="128"/>
    </location>
</feature>
<evidence type="ECO:0000259" key="9">
    <source>
        <dbReference type="Pfam" id="PF04535"/>
    </source>
</evidence>
<name>A0AAQ3REL0_VIGMU</name>
<sequence>MEEGSGVLQNSRSDKRLIGGEGTREEFEGNSSFLRVVETLLRLFPIVLSVTALIIMLKNSEENEYGSVSYTDLSAFRYLSINSNMLSLLQKFIRSRFENSSRWFVLRYLVHANGICAGYSLLSVVFIALPRLSSSMPRNWTFFLLDQVLTYLILGAGAASMEVLYLAEKGNPTTGWSSACSAFGLFCHKVTASIAITFVAVICYVFLSLISSYKLFSKYDAPDISNISKGVHISAFHG</sequence>
<evidence type="ECO:0000313" key="10">
    <source>
        <dbReference type="EMBL" id="WVY90103.1"/>
    </source>
</evidence>
<dbReference type="PANTHER" id="PTHR33573:SF46">
    <property type="entry name" value="CASP-LIKE PROTEIN 2A1"/>
    <property type="match status" value="1"/>
</dbReference>
<gene>
    <name evidence="10" type="ORF">V8G54_035617</name>
</gene>
<evidence type="ECO:0000256" key="3">
    <source>
        <dbReference type="ARBA" id="ARBA00011489"/>
    </source>
</evidence>
<keyword evidence="6 8" id="KW-1133">Transmembrane helix</keyword>
<feature type="domain" description="Casparian strip membrane protein" evidence="9">
    <location>
        <begin position="34"/>
        <end position="81"/>
    </location>
</feature>
<evidence type="ECO:0000256" key="1">
    <source>
        <dbReference type="ARBA" id="ARBA00004651"/>
    </source>
</evidence>
<reference evidence="10 11" key="1">
    <citation type="journal article" date="2023" name="Life. Sci Alliance">
        <title>Evolutionary insights into 3D genome organization and epigenetic landscape of Vigna mungo.</title>
        <authorList>
            <person name="Junaid A."/>
            <person name="Singh B."/>
            <person name="Bhatia S."/>
        </authorList>
    </citation>
    <scope>NUCLEOTIDE SEQUENCE [LARGE SCALE GENOMIC DNA]</scope>
    <source>
        <strain evidence="10">Urdbean</strain>
    </source>
</reference>
<dbReference type="InterPro" id="IPR006702">
    <property type="entry name" value="CASP_dom"/>
</dbReference>
<evidence type="ECO:0000256" key="6">
    <source>
        <dbReference type="ARBA" id="ARBA00022989"/>
    </source>
</evidence>
<evidence type="ECO:0000256" key="7">
    <source>
        <dbReference type="ARBA" id="ARBA00023136"/>
    </source>
</evidence>
<keyword evidence="4 8" id="KW-1003">Cell membrane</keyword>
<evidence type="ECO:0000256" key="8">
    <source>
        <dbReference type="RuleBase" id="RU361233"/>
    </source>
</evidence>
<comment type="subunit">
    <text evidence="3 8">Homodimer and heterodimers.</text>
</comment>
<proteinExistence type="inferred from homology"/>
<feature type="transmembrane region" description="Helical" evidence="8">
    <location>
        <begin position="179"/>
        <end position="207"/>
    </location>
</feature>
<evidence type="ECO:0000313" key="11">
    <source>
        <dbReference type="Proteomes" id="UP001374535"/>
    </source>
</evidence>
<evidence type="ECO:0000256" key="4">
    <source>
        <dbReference type="ARBA" id="ARBA00022475"/>
    </source>
</evidence>
<dbReference type="Pfam" id="PF04535">
    <property type="entry name" value="CASP_dom"/>
    <property type="match status" value="2"/>
</dbReference>
<keyword evidence="11" id="KW-1185">Reference proteome</keyword>
<keyword evidence="5 8" id="KW-0812">Transmembrane</keyword>
<evidence type="ECO:0000256" key="2">
    <source>
        <dbReference type="ARBA" id="ARBA00007651"/>
    </source>
</evidence>
<keyword evidence="7 8" id="KW-0472">Membrane</keyword>
<dbReference type="PANTHER" id="PTHR33573">
    <property type="entry name" value="CASP-LIKE PROTEIN 4A4"/>
    <property type="match status" value="1"/>
</dbReference>
<protein>
    <recommendedName>
        <fullName evidence="8">CASP-like protein</fullName>
    </recommendedName>
</protein>